<name>A0A4Z0YW75_9PEZI</name>
<feature type="compositionally biased region" description="Low complexity" evidence="1">
    <location>
        <begin position="66"/>
        <end position="75"/>
    </location>
</feature>
<feature type="region of interest" description="Disordered" evidence="1">
    <location>
        <begin position="1"/>
        <end position="85"/>
    </location>
</feature>
<evidence type="ECO:0000313" key="2">
    <source>
        <dbReference type="EMBL" id="TGJ83631.1"/>
    </source>
</evidence>
<dbReference type="PANTHER" id="PTHR46014:SF1">
    <property type="entry name" value="TETRATRICOPEPTIDE REPEAT PROTEIN 1"/>
    <property type="match status" value="1"/>
</dbReference>
<comment type="caution">
    <text evidence="2">The sequence shown here is derived from an EMBL/GenBank/DDBJ whole genome shotgun (WGS) entry which is preliminary data.</text>
</comment>
<dbReference type="Gene3D" id="1.25.40.10">
    <property type="entry name" value="Tetratricopeptide repeat domain"/>
    <property type="match status" value="1"/>
</dbReference>
<sequence>MNTMLQRSISRDSTQKRERLESDPVQSEGLSGEAAEESISPPSFPPEEEAAFDSFSCRVSPRANRSSPSQSLLSESNEKKSEANTLFSSAKYENAINKYEEAAAICPHYLDYELAVLKSNIAACHLKLEQYKEAIQSATESLDGLSRSEKAALESVERSSEDPEKDAQEEEDELEEIVSAGAQKSAPAIVEETDAQQAARKRRDDILRIKAKALMRRARAKSELGGWSNLSGAEEDYKTLSTMANLTSADEKIVRTQLRTLPPRAKAAQEKEMGEMWGKLKDLGNGILNPFGLSTDNFQMVKDEKTGGYSMNFNQNQKPQ</sequence>
<dbReference type="PANTHER" id="PTHR46014">
    <property type="entry name" value="TETRATRICOPEPTIDE REPEAT PROTEIN 1"/>
    <property type="match status" value="1"/>
</dbReference>
<evidence type="ECO:0008006" key="4">
    <source>
        <dbReference type="Google" id="ProtNLM"/>
    </source>
</evidence>
<dbReference type="EMBL" id="SKBN01000088">
    <property type="protein sequence ID" value="TGJ83631.1"/>
    <property type="molecule type" value="Genomic_DNA"/>
</dbReference>
<feature type="compositionally biased region" description="Low complexity" evidence="1">
    <location>
        <begin position="27"/>
        <end position="41"/>
    </location>
</feature>
<feature type="compositionally biased region" description="Acidic residues" evidence="1">
    <location>
        <begin position="167"/>
        <end position="176"/>
    </location>
</feature>
<accession>A0A4Z0YW75</accession>
<dbReference type="SUPFAM" id="SSF48452">
    <property type="entry name" value="TPR-like"/>
    <property type="match status" value="1"/>
</dbReference>
<dbReference type="STRING" id="37992.A0A4Z0YW75"/>
<evidence type="ECO:0000256" key="1">
    <source>
        <dbReference type="SAM" id="MobiDB-lite"/>
    </source>
</evidence>
<protein>
    <recommendedName>
        <fullName evidence="4">Tetratricopeptide repeat protein 1 (TTC1)</fullName>
    </recommendedName>
</protein>
<feature type="region of interest" description="Disordered" evidence="1">
    <location>
        <begin position="139"/>
        <end position="176"/>
    </location>
</feature>
<organism evidence="2 3">
    <name type="scientific">Xylaria hypoxylon</name>
    <dbReference type="NCBI Taxonomy" id="37992"/>
    <lineage>
        <taxon>Eukaryota</taxon>
        <taxon>Fungi</taxon>
        <taxon>Dikarya</taxon>
        <taxon>Ascomycota</taxon>
        <taxon>Pezizomycotina</taxon>
        <taxon>Sordariomycetes</taxon>
        <taxon>Xylariomycetidae</taxon>
        <taxon>Xylariales</taxon>
        <taxon>Xylariaceae</taxon>
        <taxon>Xylaria</taxon>
    </lineage>
</organism>
<evidence type="ECO:0000313" key="3">
    <source>
        <dbReference type="Proteomes" id="UP000297716"/>
    </source>
</evidence>
<dbReference type="InterPro" id="IPR052769">
    <property type="entry name" value="TPR_domain_protein"/>
</dbReference>
<dbReference type="InterPro" id="IPR011990">
    <property type="entry name" value="TPR-like_helical_dom_sf"/>
</dbReference>
<keyword evidence="3" id="KW-1185">Reference proteome</keyword>
<dbReference type="Proteomes" id="UP000297716">
    <property type="component" value="Unassembled WGS sequence"/>
</dbReference>
<feature type="compositionally biased region" description="Basic and acidic residues" evidence="1">
    <location>
        <begin position="146"/>
        <end position="166"/>
    </location>
</feature>
<dbReference type="AlphaFoldDB" id="A0A4Z0YW75"/>
<reference evidence="2 3" key="1">
    <citation type="submission" date="2019-03" db="EMBL/GenBank/DDBJ databases">
        <title>Draft genome sequence of Xylaria hypoxylon DSM 108379, a ubiquitous saprotrophic-parasitic fungi on hardwood.</title>
        <authorList>
            <person name="Buettner E."/>
            <person name="Leonhardt S."/>
            <person name="Gebauer A.M."/>
            <person name="Liers C."/>
            <person name="Hofrichter M."/>
            <person name="Kellner H."/>
        </authorList>
    </citation>
    <scope>NUCLEOTIDE SEQUENCE [LARGE SCALE GENOMIC DNA]</scope>
    <source>
        <strain evidence="2 3">DSM 108379</strain>
    </source>
</reference>
<proteinExistence type="predicted"/>
<dbReference type="OrthoDB" id="1872379at2759"/>
<feature type="compositionally biased region" description="Basic and acidic residues" evidence="1">
    <location>
        <begin position="9"/>
        <end position="22"/>
    </location>
</feature>
<gene>
    <name evidence="2" type="ORF">E0Z10_g5131</name>
</gene>